<dbReference type="EMBL" id="BMIP01000007">
    <property type="protein sequence ID" value="GGD77404.1"/>
    <property type="molecule type" value="Genomic_DNA"/>
</dbReference>
<dbReference type="RefSeq" id="WP_066768920.1">
    <property type="nucleotide sequence ID" value="NZ_BMIP01000007.1"/>
</dbReference>
<protein>
    <recommendedName>
        <fullName evidence="1">BFD-like [2Fe-2S]-binding domain-containing protein</fullName>
    </recommendedName>
</protein>
<evidence type="ECO:0000313" key="2">
    <source>
        <dbReference type="EMBL" id="GGD77404.1"/>
    </source>
</evidence>
<dbReference type="InterPro" id="IPR041854">
    <property type="entry name" value="BFD-like_2Fe2S-bd_dom_sf"/>
</dbReference>
<evidence type="ECO:0000313" key="3">
    <source>
        <dbReference type="Proteomes" id="UP000612349"/>
    </source>
</evidence>
<proteinExistence type="predicted"/>
<sequence>MIVCICNAVREADLRSAARGCCGGAEAVYRCMGLEPQCRQCFEEADEILDEERARAA</sequence>
<dbReference type="Proteomes" id="UP000612349">
    <property type="component" value="Unassembled WGS sequence"/>
</dbReference>
<reference evidence="2" key="2">
    <citation type="submission" date="2020-09" db="EMBL/GenBank/DDBJ databases">
        <authorList>
            <person name="Sun Q."/>
            <person name="Zhou Y."/>
        </authorList>
    </citation>
    <scope>NUCLEOTIDE SEQUENCE</scope>
    <source>
        <strain evidence="2">CGMCC 1.15360</strain>
    </source>
</reference>
<organism evidence="2 3">
    <name type="scientific">Croceicoccus mobilis</name>
    <dbReference type="NCBI Taxonomy" id="1703339"/>
    <lineage>
        <taxon>Bacteria</taxon>
        <taxon>Pseudomonadati</taxon>
        <taxon>Pseudomonadota</taxon>
        <taxon>Alphaproteobacteria</taxon>
        <taxon>Sphingomonadales</taxon>
        <taxon>Erythrobacteraceae</taxon>
        <taxon>Croceicoccus</taxon>
    </lineage>
</organism>
<name>A0A916Z5J7_9SPHN</name>
<feature type="domain" description="BFD-like [2Fe-2S]-binding" evidence="1">
    <location>
        <begin position="2"/>
        <end position="51"/>
    </location>
</feature>
<comment type="caution">
    <text evidence="2">The sequence shown here is derived from an EMBL/GenBank/DDBJ whole genome shotgun (WGS) entry which is preliminary data.</text>
</comment>
<dbReference type="Gene3D" id="1.10.10.1100">
    <property type="entry name" value="BFD-like [2Fe-2S]-binding domain"/>
    <property type="match status" value="1"/>
</dbReference>
<keyword evidence="3" id="KW-1185">Reference proteome</keyword>
<dbReference type="AlphaFoldDB" id="A0A916Z5J7"/>
<dbReference type="Pfam" id="PF04324">
    <property type="entry name" value="Fer2_BFD"/>
    <property type="match status" value="1"/>
</dbReference>
<evidence type="ECO:0000259" key="1">
    <source>
        <dbReference type="Pfam" id="PF04324"/>
    </source>
</evidence>
<reference evidence="2" key="1">
    <citation type="journal article" date="2014" name="Int. J. Syst. Evol. Microbiol.">
        <title>Complete genome sequence of Corynebacterium casei LMG S-19264T (=DSM 44701T), isolated from a smear-ripened cheese.</title>
        <authorList>
            <consortium name="US DOE Joint Genome Institute (JGI-PGF)"/>
            <person name="Walter F."/>
            <person name="Albersmeier A."/>
            <person name="Kalinowski J."/>
            <person name="Ruckert C."/>
        </authorList>
    </citation>
    <scope>NUCLEOTIDE SEQUENCE</scope>
    <source>
        <strain evidence="2">CGMCC 1.15360</strain>
    </source>
</reference>
<accession>A0A916Z5J7</accession>
<gene>
    <name evidence="2" type="ORF">GCM10010990_28900</name>
</gene>
<dbReference type="OrthoDB" id="7428628at2"/>
<dbReference type="InterPro" id="IPR007419">
    <property type="entry name" value="BFD-like_2Fe2S-bd_dom"/>
</dbReference>